<dbReference type="InterPro" id="IPR011701">
    <property type="entry name" value="MFS"/>
</dbReference>
<dbReference type="PANTHER" id="PTHR23501">
    <property type="entry name" value="MAJOR FACILITATOR SUPERFAMILY"/>
    <property type="match status" value="1"/>
</dbReference>
<evidence type="ECO:0000313" key="9">
    <source>
        <dbReference type="Proteomes" id="UP001601992"/>
    </source>
</evidence>
<accession>A0ABW6RRF2</accession>
<reference evidence="8 9" key="1">
    <citation type="submission" date="2024-10" db="EMBL/GenBank/DDBJ databases">
        <title>The Natural Products Discovery Center: Release of the First 8490 Sequenced Strains for Exploring Actinobacteria Biosynthetic Diversity.</title>
        <authorList>
            <person name="Kalkreuter E."/>
            <person name="Kautsar S.A."/>
            <person name="Yang D."/>
            <person name="Bader C.D."/>
            <person name="Teijaro C.N."/>
            <person name="Fluegel L."/>
            <person name="Davis C.M."/>
            <person name="Simpson J.R."/>
            <person name="Lauterbach L."/>
            <person name="Steele A.D."/>
            <person name="Gui C."/>
            <person name="Meng S."/>
            <person name="Li G."/>
            <person name="Viehrig K."/>
            <person name="Ye F."/>
            <person name="Su P."/>
            <person name="Kiefer A.F."/>
            <person name="Nichols A."/>
            <person name="Cepeda A.J."/>
            <person name="Yan W."/>
            <person name="Fan B."/>
            <person name="Jiang Y."/>
            <person name="Adhikari A."/>
            <person name="Zheng C.-J."/>
            <person name="Schuster L."/>
            <person name="Cowan T.M."/>
            <person name="Smanski M.J."/>
            <person name="Chevrette M.G."/>
            <person name="De Carvalho L.P.S."/>
            <person name="Shen B."/>
        </authorList>
    </citation>
    <scope>NUCLEOTIDE SEQUENCE [LARGE SCALE GENOMIC DNA]</scope>
    <source>
        <strain evidence="8 9">NPDC002593</strain>
    </source>
</reference>
<feature type="transmembrane region" description="Helical" evidence="6">
    <location>
        <begin position="443"/>
        <end position="464"/>
    </location>
</feature>
<proteinExistence type="predicted"/>
<organism evidence="8 9">
    <name type="scientific">Nocardia jiangxiensis</name>
    <dbReference type="NCBI Taxonomy" id="282685"/>
    <lineage>
        <taxon>Bacteria</taxon>
        <taxon>Bacillati</taxon>
        <taxon>Actinomycetota</taxon>
        <taxon>Actinomycetes</taxon>
        <taxon>Mycobacteriales</taxon>
        <taxon>Nocardiaceae</taxon>
        <taxon>Nocardia</taxon>
    </lineage>
</organism>
<evidence type="ECO:0000256" key="3">
    <source>
        <dbReference type="ARBA" id="ARBA00022692"/>
    </source>
</evidence>
<comment type="caution">
    <text evidence="8">The sequence shown here is derived from an EMBL/GenBank/DDBJ whole genome shotgun (WGS) entry which is preliminary data.</text>
</comment>
<keyword evidence="9" id="KW-1185">Reference proteome</keyword>
<keyword evidence="2" id="KW-0813">Transport</keyword>
<feature type="transmembrane region" description="Helical" evidence="6">
    <location>
        <begin position="415"/>
        <end position="437"/>
    </location>
</feature>
<feature type="transmembrane region" description="Helical" evidence="6">
    <location>
        <begin position="292"/>
        <end position="313"/>
    </location>
</feature>
<keyword evidence="5 6" id="KW-0472">Membrane</keyword>
<feature type="transmembrane region" description="Helical" evidence="6">
    <location>
        <begin position="161"/>
        <end position="182"/>
    </location>
</feature>
<feature type="transmembrane region" description="Helical" evidence="6">
    <location>
        <begin position="227"/>
        <end position="246"/>
    </location>
</feature>
<dbReference type="PROSITE" id="PS50850">
    <property type="entry name" value="MFS"/>
    <property type="match status" value="1"/>
</dbReference>
<evidence type="ECO:0000256" key="2">
    <source>
        <dbReference type="ARBA" id="ARBA00022448"/>
    </source>
</evidence>
<feature type="transmembrane region" description="Helical" evidence="6">
    <location>
        <begin position="188"/>
        <end position="207"/>
    </location>
</feature>
<dbReference type="Gene3D" id="1.20.1720.10">
    <property type="entry name" value="Multidrug resistance protein D"/>
    <property type="match status" value="1"/>
</dbReference>
<feature type="transmembrane region" description="Helical" evidence="6">
    <location>
        <begin position="319"/>
        <end position="337"/>
    </location>
</feature>
<keyword evidence="4 6" id="KW-1133">Transmembrane helix</keyword>
<dbReference type="SUPFAM" id="SSF103473">
    <property type="entry name" value="MFS general substrate transporter"/>
    <property type="match status" value="1"/>
</dbReference>
<dbReference type="Gene3D" id="1.20.1250.20">
    <property type="entry name" value="MFS general substrate transporter like domains"/>
    <property type="match status" value="1"/>
</dbReference>
<evidence type="ECO:0000256" key="6">
    <source>
        <dbReference type="SAM" id="Phobius"/>
    </source>
</evidence>
<dbReference type="Proteomes" id="UP001601992">
    <property type="component" value="Unassembled WGS sequence"/>
</dbReference>
<gene>
    <name evidence="8" type="ORF">ACFYXQ_02175</name>
</gene>
<dbReference type="PANTHER" id="PTHR23501:SF191">
    <property type="entry name" value="VACUOLAR BASIC AMINO ACID TRANSPORTER 4"/>
    <property type="match status" value="1"/>
</dbReference>
<evidence type="ECO:0000256" key="4">
    <source>
        <dbReference type="ARBA" id="ARBA00022989"/>
    </source>
</evidence>
<feature type="transmembrane region" description="Helical" evidence="6">
    <location>
        <begin position="119"/>
        <end position="140"/>
    </location>
</feature>
<feature type="transmembrane region" description="Helical" evidence="6">
    <location>
        <begin position="375"/>
        <end position="394"/>
    </location>
</feature>
<name>A0ABW6RRF2_9NOCA</name>
<evidence type="ECO:0000259" key="7">
    <source>
        <dbReference type="PROSITE" id="PS50850"/>
    </source>
</evidence>
<evidence type="ECO:0000313" key="8">
    <source>
        <dbReference type="EMBL" id="MFF3566568.1"/>
    </source>
</evidence>
<keyword evidence="3 6" id="KW-0812">Transmembrane</keyword>
<feature type="domain" description="Major facilitator superfamily (MFS) profile" evidence="7">
    <location>
        <begin position="28"/>
        <end position="467"/>
    </location>
</feature>
<dbReference type="InterPro" id="IPR020846">
    <property type="entry name" value="MFS_dom"/>
</dbReference>
<feature type="transmembrane region" description="Helical" evidence="6">
    <location>
        <begin position="94"/>
        <end position="113"/>
    </location>
</feature>
<comment type="subcellular location">
    <subcellularLocation>
        <location evidence="1">Cell inner membrane</location>
        <topology evidence="1">Multi-pass membrane protein</topology>
    </subcellularLocation>
</comment>
<dbReference type="RefSeq" id="WP_063713126.1">
    <property type="nucleotide sequence ID" value="NZ_JBIAQY010000001.1"/>
</dbReference>
<protein>
    <submittedName>
        <fullName evidence="8">MFS transporter</fullName>
    </submittedName>
</protein>
<evidence type="ECO:0000256" key="1">
    <source>
        <dbReference type="ARBA" id="ARBA00004429"/>
    </source>
</evidence>
<dbReference type="EMBL" id="JBIAQY010000001">
    <property type="protein sequence ID" value="MFF3566568.1"/>
    <property type="molecule type" value="Genomic_DNA"/>
</dbReference>
<sequence>MTTAPESGGEVAVSERRDTGERAFGPRFATPLFMGAALNPINSSLIATALVPIALALHVSAGRTTVLISSLYLTSAIAQPICGRLSEIFGPRRVFLAGIAIVLAAGVLGGLAQNMPTLVVTRVLIGLGTSAGYPSAMLLIRRRATTVGLRQPPGRVIAGMTTTSAATLAIGPTVGGTLVAWFNWRAVFWVNVPVAVIAFVMALLWIAQDSDPIRGHSMRSLITQVDLAGVLVFGGAITALLVFLMDLPRLDWVPLGITVVATGVLVAVELRVRDPFFDLRLLVTRLPLTRTYVRYCLTLLGIYVVLYGLTQWLEVGHHMSAYQAGLVLIPMGLLSAVTGRMVGRYRRLLPSLIISSAALLLGAIGTFFLTSHSPMWQVVVVTTVFGLVAGFGNVTNQTVLYKEAPAEKVGTASGLLRTFGYVGSIAAATISGIAFHTRVDDSGLHLVSAILIGVGIVVLLMTILDRQLAESDRQSLA</sequence>
<feature type="transmembrane region" description="Helical" evidence="6">
    <location>
        <begin position="32"/>
        <end position="55"/>
    </location>
</feature>
<dbReference type="InterPro" id="IPR036259">
    <property type="entry name" value="MFS_trans_sf"/>
</dbReference>
<feature type="transmembrane region" description="Helical" evidence="6">
    <location>
        <begin position="349"/>
        <end position="369"/>
    </location>
</feature>
<feature type="transmembrane region" description="Helical" evidence="6">
    <location>
        <begin position="252"/>
        <end position="272"/>
    </location>
</feature>
<dbReference type="Pfam" id="PF07690">
    <property type="entry name" value="MFS_1"/>
    <property type="match status" value="1"/>
</dbReference>
<evidence type="ECO:0000256" key="5">
    <source>
        <dbReference type="ARBA" id="ARBA00023136"/>
    </source>
</evidence>